<dbReference type="GeneID" id="101854823"/>
<dbReference type="RefSeq" id="XP_005107635.2">
    <property type="nucleotide sequence ID" value="XM_005107578.2"/>
</dbReference>
<dbReference type="Proteomes" id="UP000694888">
    <property type="component" value="Unplaced"/>
</dbReference>
<accession>A0ABM0K336</accession>
<gene>
    <name evidence="2" type="primary">LOC101854823</name>
</gene>
<sequence>MQGFELTRVCSCLFQRRANVSVDFSQNKAVAVYEQGRRVSDLNTNYTYTIDVSGACTRSPLPVLGFLTKCLPASAVYMGSVFEGFVKKVSLDAWLIPVSQTINVTLLTFTEPGQTDSYFVLRRDEFPQGRQITFVSNPVASIPDSSIFNVPAVCPDTPVN</sequence>
<keyword evidence="1" id="KW-1185">Reference proteome</keyword>
<evidence type="ECO:0000313" key="1">
    <source>
        <dbReference type="Proteomes" id="UP000694888"/>
    </source>
</evidence>
<reference evidence="2" key="1">
    <citation type="submission" date="2025-08" db="UniProtKB">
        <authorList>
            <consortium name="RefSeq"/>
        </authorList>
    </citation>
    <scope>IDENTIFICATION</scope>
</reference>
<name>A0ABM0K336_APLCA</name>
<protein>
    <submittedName>
        <fullName evidence="2">Uncharacterized protein LOC101854823</fullName>
    </submittedName>
</protein>
<organism evidence="1 2">
    <name type="scientific">Aplysia californica</name>
    <name type="common">California sea hare</name>
    <dbReference type="NCBI Taxonomy" id="6500"/>
    <lineage>
        <taxon>Eukaryota</taxon>
        <taxon>Metazoa</taxon>
        <taxon>Spiralia</taxon>
        <taxon>Lophotrochozoa</taxon>
        <taxon>Mollusca</taxon>
        <taxon>Gastropoda</taxon>
        <taxon>Heterobranchia</taxon>
        <taxon>Euthyneura</taxon>
        <taxon>Tectipleura</taxon>
        <taxon>Aplysiida</taxon>
        <taxon>Aplysioidea</taxon>
        <taxon>Aplysiidae</taxon>
        <taxon>Aplysia</taxon>
    </lineage>
</organism>
<proteinExistence type="predicted"/>
<evidence type="ECO:0000313" key="2">
    <source>
        <dbReference type="RefSeq" id="XP_005107635.2"/>
    </source>
</evidence>